<evidence type="ECO:0000259" key="4">
    <source>
        <dbReference type="Pfam" id="PF13336"/>
    </source>
</evidence>
<comment type="similarity">
    <text evidence="1">Belongs to the acetyl-CoA hydrolase/transferase family.</text>
</comment>
<accession>A0A6L3ZJF2</accession>
<keyword evidence="6" id="KW-1185">Reference proteome</keyword>
<feature type="domain" description="Acetyl-CoA hydrolase/transferase C-terminal" evidence="4">
    <location>
        <begin position="266"/>
        <end position="418"/>
    </location>
</feature>
<gene>
    <name evidence="5" type="ORF">F8C82_04600</name>
</gene>
<dbReference type="Gene3D" id="3.40.1080.20">
    <property type="entry name" value="Acetyl-CoA hydrolase/transferase C-terminal domain"/>
    <property type="match status" value="1"/>
</dbReference>
<reference evidence="5 6" key="1">
    <citation type="submission" date="2019-10" db="EMBL/GenBank/DDBJ databases">
        <title>Genome sequence of Phaeocystidibacter marisrubri JCM30614 (type strain).</title>
        <authorList>
            <person name="Bowman J.P."/>
        </authorList>
    </citation>
    <scope>NUCLEOTIDE SEQUENCE [LARGE SCALE GENOMIC DNA]</scope>
    <source>
        <strain evidence="5 6">JCM 30614</strain>
    </source>
</reference>
<evidence type="ECO:0000256" key="1">
    <source>
        <dbReference type="ARBA" id="ARBA00009632"/>
    </source>
</evidence>
<comment type="caution">
    <text evidence="5">The sequence shown here is derived from an EMBL/GenBank/DDBJ whole genome shotgun (WGS) entry which is preliminary data.</text>
</comment>
<evidence type="ECO:0000256" key="2">
    <source>
        <dbReference type="ARBA" id="ARBA00022679"/>
    </source>
</evidence>
<dbReference type="Gene3D" id="3.40.1080.10">
    <property type="entry name" value="Glutaconate Coenzyme A-transferase"/>
    <property type="match status" value="1"/>
</dbReference>
<sequence>MMASFVSAQEAISHIKSEQNLFIHTAAAAPQALVGALVNRASELYGVKIYHLHTDGNAEYANDEYAGIFDVFCLFIGGNVRKAVWNGRAQFVPCFLSEVPGLFRKNVIPLDVALIQVSPPDRHGFCSLGISVDATNAAWHSAKLVIAQINENMPRSHGDGLIHISEIDYAVEHTQPLPLHEPAPITPEEAKIGKHIGQMIENGSTLQMGIGSIPNAVLNELSTHENLGIHTEMFSDGIIPLVESGVINNSKKKIHPGKIVSGFAFGSQKLYDFIHDNPLVNMLDIAYVNDVSVIRKNPKVVAINSAIEVDVTGQVCADSIGTKFYSGVGGQMDFIRGASLSEGGKPIIALSSATNKGISKIVSQLKPGAGVVTTRAHVHYVVSEYGIADLYGKSIRERIHAMIDIAHPDHRENLEREAFELYHS</sequence>
<dbReference type="PANTHER" id="PTHR21432">
    <property type="entry name" value="ACETYL-COA HYDROLASE-RELATED"/>
    <property type="match status" value="1"/>
</dbReference>
<dbReference type="PANTHER" id="PTHR21432:SF20">
    <property type="entry name" value="ACETYL-COA HYDROLASE"/>
    <property type="match status" value="1"/>
</dbReference>
<dbReference type="InterPro" id="IPR038460">
    <property type="entry name" value="AcetylCoA_hyd_C_sf"/>
</dbReference>
<organism evidence="5 6">
    <name type="scientific">Phaeocystidibacter marisrubri</name>
    <dbReference type="NCBI Taxonomy" id="1577780"/>
    <lineage>
        <taxon>Bacteria</taxon>
        <taxon>Pseudomonadati</taxon>
        <taxon>Bacteroidota</taxon>
        <taxon>Flavobacteriia</taxon>
        <taxon>Flavobacteriales</taxon>
        <taxon>Phaeocystidibacteraceae</taxon>
        <taxon>Phaeocystidibacter</taxon>
    </lineage>
</organism>
<keyword evidence="5" id="KW-0378">Hydrolase</keyword>
<dbReference type="Pfam" id="PF02550">
    <property type="entry name" value="AcetylCoA_hydro"/>
    <property type="match status" value="1"/>
</dbReference>
<dbReference type="EMBL" id="WBVQ01000001">
    <property type="protein sequence ID" value="KAB2817688.1"/>
    <property type="molecule type" value="Genomic_DNA"/>
</dbReference>
<dbReference type="OrthoDB" id="9801795at2"/>
<dbReference type="AlphaFoldDB" id="A0A6L3ZJF2"/>
<dbReference type="InterPro" id="IPR037171">
    <property type="entry name" value="NagB/RpiA_transferase-like"/>
</dbReference>
<evidence type="ECO:0000313" key="5">
    <source>
        <dbReference type="EMBL" id="KAB2817688.1"/>
    </source>
</evidence>
<dbReference type="GO" id="GO:0008775">
    <property type="term" value="F:acetate CoA-transferase activity"/>
    <property type="evidence" value="ECO:0007669"/>
    <property type="project" value="InterPro"/>
</dbReference>
<dbReference type="SUPFAM" id="SSF100950">
    <property type="entry name" value="NagB/RpiA/CoA transferase-like"/>
    <property type="match status" value="2"/>
</dbReference>
<evidence type="ECO:0000259" key="3">
    <source>
        <dbReference type="Pfam" id="PF02550"/>
    </source>
</evidence>
<dbReference type="GO" id="GO:0006083">
    <property type="term" value="P:acetate metabolic process"/>
    <property type="evidence" value="ECO:0007669"/>
    <property type="project" value="InterPro"/>
</dbReference>
<name>A0A6L3ZJF2_9FLAO</name>
<dbReference type="Gene3D" id="3.30.750.70">
    <property type="entry name" value="4-hydroxybutyrate coenzyme like domains"/>
    <property type="match status" value="1"/>
</dbReference>
<keyword evidence="2 5" id="KW-0808">Transferase</keyword>
<dbReference type="Pfam" id="PF13336">
    <property type="entry name" value="AcetylCoA_hyd_C"/>
    <property type="match status" value="1"/>
</dbReference>
<proteinExistence type="inferred from homology"/>
<dbReference type="Proteomes" id="UP000484164">
    <property type="component" value="Unassembled WGS sequence"/>
</dbReference>
<dbReference type="InterPro" id="IPR003702">
    <property type="entry name" value="ActCoA_hydro_N"/>
</dbReference>
<feature type="domain" description="Acetyl-CoA hydrolase/transferase N-terminal" evidence="3">
    <location>
        <begin position="6"/>
        <end position="175"/>
    </location>
</feature>
<dbReference type="InterPro" id="IPR046433">
    <property type="entry name" value="ActCoA_hydro"/>
</dbReference>
<protein>
    <submittedName>
        <fullName evidence="5">Acetyl-CoA hydrolase/transferase family protein</fullName>
    </submittedName>
</protein>
<dbReference type="GO" id="GO:0016787">
    <property type="term" value="F:hydrolase activity"/>
    <property type="evidence" value="ECO:0007669"/>
    <property type="project" value="UniProtKB-KW"/>
</dbReference>
<dbReference type="InterPro" id="IPR026888">
    <property type="entry name" value="AcetylCoA_hyd_C"/>
</dbReference>
<evidence type="ECO:0000313" key="6">
    <source>
        <dbReference type="Proteomes" id="UP000484164"/>
    </source>
</evidence>